<keyword evidence="4" id="KW-1185">Reference proteome</keyword>
<feature type="compositionally biased region" description="Low complexity" evidence="1">
    <location>
        <begin position="58"/>
        <end position="67"/>
    </location>
</feature>
<feature type="compositionally biased region" description="Low complexity" evidence="1">
    <location>
        <begin position="25"/>
        <end position="39"/>
    </location>
</feature>
<protein>
    <recommendedName>
        <fullName evidence="5">YHS domain-containing protein</fullName>
    </recommendedName>
</protein>
<accession>A0A947DAV6</accession>
<comment type="caution">
    <text evidence="3">The sequence shown here is derived from an EMBL/GenBank/DDBJ whole genome shotgun (WGS) entry which is preliminary data.</text>
</comment>
<proteinExistence type="predicted"/>
<feature type="chain" id="PRO_5037899618" description="YHS domain-containing protein" evidence="2">
    <location>
        <begin position="25"/>
        <end position="217"/>
    </location>
</feature>
<reference evidence="3" key="2">
    <citation type="journal article" date="2021" name="Mar. Drugs">
        <title>Genome Reduction and Secondary Metabolism of the Marine Sponge-Associated Cyanobacterium Leptothoe.</title>
        <authorList>
            <person name="Konstantinou D."/>
            <person name="Popin R.V."/>
            <person name="Fewer D.P."/>
            <person name="Sivonen K."/>
            <person name="Gkelis S."/>
        </authorList>
    </citation>
    <scope>NUCLEOTIDE SEQUENCE</scope>
    <source>
        <strain evidence="3">TAU-MAC 1115</strain>
    </source>
</reference>
<name>A0A947DAV6_9CYAN</name>
<feature type="region of interest" description="Disordered" evidence="1">
    <location>
        <begin position="25"/>
        <end position="67"/>
    </location>
</feature>
<evidence type="ECO:0000313" key="4">
    <source>
        <dbReference type="Proteomes" id="UP000717364"/>
    </source>
</evidence>
<sequence length="217" mass="23106">MQMQYSSKIAAALLTSLVLSVSCASNPSDSPVNSSDSSSQEISTDVTATPDPCAGSATPTLVETGTVETGTVEAGTIETGTVETGTVVAQTIRYFVDNSGLAIRGTDPVAYFTQGGPVAGSTEFTHTWNNATWQFATAENRDLFVANPEQYAPQYGGFCAWAVSQGYTASIDPNAWRIVDGKLYLNYNKGVQRQWERDIPGNISQANANWPGILEES</sequence>
<dbReference type="Proteomes" id="UP000717364">
    <property type="component" value="Unassembled WGS sequence"/>
</dbReference>
<evidence type="ECO:0000256" key="2">
    <source>
        <dbReference type="SAM" id="SignalP"/>
    </source>
</evidence>
<organism evidence="3 4">
    <name type="scientific">Leptothoe spongobia TAU-MAC 1115</name>
    <dbReference type="NCBI Taxonomy" id="1967444"/>
    <lineage>
        <taxon>Bacteria</taxon>
        <taxon>Bacillati</taxon>
        <taxon>Cyanobacteriota</taxon>
        <taxon>Cyanophyceae</taxon>
        <taxon>Nodosilineales</taxon>
        <taxon>Cymatolegaceae</taxon>
        <taxon>Leptothoe</taxon>
        <taxon>Leptothoe spongobia</taxon>
    </lineage>
</organism>
<evidence type="ECO:0000256" key="1">
    <source>
        <dbReference type="SAM" id="MobiDB-lite"/>
    </source>
</evidence>
<dbReference type="EMBL" id="JADOES010000002">
    <property type="protein sequence ID" value="MBT9314030.1"/>
    <property type="molecule type" value="Genomic_DNA"/>
</dbReference>
<evidence type="ECO:0000313" key="3">
    <source>
        <dbReference type="EMBL" id="MBT9314030.1"/>
    </source>
</evidence>
<dbReference type="AlphaFoldDB" id="A0A947DAV6"/>
<evidence type="ECO:0008006" key="5">
    <source>
        <dbReference type="Google" id="ProtNLM"/>
    </source>
</evidence>
<keyword evidence="2" id="KW-0732">Signal</keyword>
<reference evidence="3" key="1">
    <citation type="submission" date="2020-11" db="EMBL/GenBank/DDBJ databases">
        <authorList>
            <person name="Konstantinou D."/>
            <person name="Gkelis S."/>
            <person name="Popin R."/>
            <person name="Fewer D."/>
            <person name="Sivonen K."/>
        </authorList>
    </citation>
    <scope>NUCLEOTIDE SEQUENCE</scope>
    <source>
        <strain evidence="3">TAU-MAC 1115</strain>
    </source>
</reference>
<feature type="signal peptide" evidence="2">
    <location>
        <begin position="1"/>
        <end position="24"/>
    </location>
</feature>
<gene>
    <name evidence="3" type="ORF">IXB50_01150</name>
</gene>
<dbReference type="NCBIfam" id="NF041384">
    <property type="entry name" value="YHS_seleno_dom"/>
    <property type="match status" value="1"/>
</dbReference>